<dbReference type="PANTHER" id="PTHR30469:SF15">
    <property type="entry name" value="HLYD FAMILY OF SECRETION PROTEINS"/>
    <property type="match status" value="1"/>
</dbReference>
<reference evidence="4" key="1">
    <citation type="submission" date="2019-04" db="EMBL/GenBank/DDBJ databases">
        <title>Complete genome sequence of Sphingomonas sp. W1-2-3.</title>
        <authorList>
            <person name="Im W.T."/>
        </authorList>
    </citation>
    <scope>NUCLEOTIDE SEQUENCE [LARGE SCALE GENOMIC DNA]</scope>
    <source>
        <strain evidence="4">W1-2-3</strain>
    </source>
</reference>
<gene>
    <name evidence="3" type="ORF">E6W36_03190</name>
</gene>
<feature type="region of interest" description="Disordered" evidence="1">
    <location>
        <begin position="117"/>
        <end position="141"/>
    </location>
</feature>
<evidence type="ECO:0000313" key="4">
    <source>
        <dbReference type="Proteomes" id="UP000298714"/>
    </source>
</evidence>
<keyword evidence="2" id="KW-0812">Transmembrane</keyword>
<evidence type="ECO:0000256" key="1">
    <source>
        <dbReference type="SAM" id="MobiDB-lite"/>
    </source>
</evidence>
<dbReference type="Gene3D" id="2.40.50.100">
    <property type="match status" value="1"/>
</dbReference>
<sequence>MVKPATLCAGRLVAAALNRSQNRLSGRSGDATWSCRDIGRALVSYCNNTQAQSEGPQGHAAQRVTESSASASSGSLAAGGSVSVVKGGGKRRNLLIAGGLAAILAVGAGVMLSGKDEKPAADPVASAQKHEQPLPRVSVARVGQSSVTTDIQITGTIEARNTLPIGVEGEGGRITAVYADVGDRVQAGQVLAQISVDVIAQQIAQMNASLDEARANASIAKGMPIARFRSRIAAPCPRRRSIAVSPPLRRLRRAPT</sequence>
<evidence type="ECO:0000256" key="2">
    <source>
        <dbReference type="SAM" id="Phobius"/>
    </source>
</evidence>
<evidence type="ECO:0000313" key="3">
    <source>
        <dbReference type="EMBL" id="QCI78956.1"/>
    </source>
</evidence>
<keyword evidence="4" id="KW-1185">Reference proteome</keyword>
<dbReference type="KEGG" id="hgn:E6W36_03190"/>
<organism evidence="3 4">
    <name type="scientific">Hankyongella ginsenosidimutans</name>
    <dbReference type="NCBI Taxonomy" id="1763828"/>
    <lineage>
        <taxon>Bacteria</taxon>
        <taxon>Pseudomonadati</taxon>
        <taxon>Pseudomonadota</taxon>
        <taxon>Alphaproteobacteria</taxon>
        <taxon>Sphingomonadales</taxon>
        <taxon>Sphingomonadaceae</taxon>
        <taxon>Hankyongella</taxon>
    </lineage>
</organism>
<dbReference type="Proteomes" id="UP000298714">
    <property type="component" value="Chromosome"/>
</dbReference>
<feature type="compositionally biased region" description="Low complexity" evidence="1">
    <location>
        <begin position="67"/>
        <end position="82"/>
    </location>
</feature>
<proteinExistence type="predicted"/>
<feature type="region of interest" description="Disordered" evidence="1">
    <location>
        <begin position="50"/>
        <end position="82"/>
    </location>
</feature>
<dbReference type="GO" id="GO:0015562">
    <property type="term" value="F:efflux transmembrane transporter activity"/>
    <property type="evidence" value="ECO:0007669"/>
    <property type="project" value="TreeGrafter"/>
</dbReference>
<protein>
    <submittedName>
        <fullName evidence="3">Biotin/lipoyl-binding protein</fullName>
    </submittedName>
</protein>
<feature type="transmembrane region" description="Helical" evidence="2">
    <location>
        <begin position="94"/>
        <end position="114"/>
    </location>
</feature>
<dbReference type="EMBL" id="CP039704">
    <property type="protein sequence ID" value="QCI78956.1"/>
    <property type="molecule type" value="Genomic_DNA"/>
</dbReference>
<name>A0A4D7CB49_9SPHN</name>
<accession>A0A4D7CB49</accession>
<dbReference type="PANTHER" id="PTHR30469">
    <property type="entry name" value="MULTIDRUG RESISTANCE PROTEIN MDTA"/>
    <property type="match status" value="1"/>
</dbReference>
<keyword evidence="2" id="KW-1133">Transmembrane helix</keyword>
<dbReference type="AlphaFoldDB" id="A0A4D7CB49"/>
<dbReference type="GO" id="GO:1990281">
    <property type="term" value="C:efflux pump complex"/>
    <property type="evidence" value="ECO:0007669"/>
    <property type="project" value="TreeGrafter"/>
</dbReference>
<keyword evidence="2" id="KW-0472">Membrane</keyword>